<gene>
    <name evidence="4" type="ORF">GGQ22_02280</name>
</gene>
<dbReference type="InterPro" id="IPR012794">
    <property type="entry name" value="PcaR_PcaU"/>
</dbReference>
<keyword evidence="3" id="KW-0804">Transcription</keyword>
<dbReference type="EMBL" id="WLCI01000002">
    <property type="protein sequence ID" value="MTB93899.1"/>
    <property type="molecule type" value="Genomic_DNA"/>
</dbReference>
<proteinExistence type="predicted"/>
<dbReference type="InterPro" id="IPR029016">
    <property type="entry name" value="GAF-like_dom_sf"/>
</dbReference>
<dbReference type="SUPFAM" id="SSF46785">
    <property type="entry name" value="Winged helix' DNA-binding domain"/>
    <property type="match status" value="1"/>
</dbReference>
<evidence type="ECO:0000256" key="3">
    <source>
        <dbReference type="ARBA" id="ARBA00023163"/>
    </source>
</evidence>
<keyword evidence="2" id="KW-0238">DNA-binding</keyword>
<dbReference type="NCBIfam" id="TIGR02431">
    <property type="entry name" value="pcaR_pcaU"/>
    <property type="match status" value="1"/>
</dbReference>
<sequence>MGPSARDGLRSVRRRAGRRVHVDKEFIQSLEKGLTVLRAFSRDTPSFTLAEMAKATGLSRAAARRVVLTLQSLGYVGTDGRQFFLLPKVLELGYAYLSASGLSTVAQPHLDALNVTLGEACSVGVLSDHDVIYVARAQGQRRMTTAMSIGTRLEATCTAVGRVLLAHLPDEELDAFLADAPFTPFTPHTVTSPDELRGLLAVVREQGWAVVDQELEIGFCTAAAPIRDAEDQVVGALNVGMHTARVPPEEVVDRVLPRLLDTAGAIGLKYRERRPA</sequence>
<organism evidence="4 5">
    <name type="scientific">Nocardioides marmotae</name>
    <dbReference type="NCBI Taxonomy" id="2663857"/>
    <lineage>
        <taxon>Bacteria</taxon>
        <taxon>Bacillati</taxon>
        <taxon>Actinomycetota</taxon>
        <taxon>Actinomycetes</taxon>
        <taxon>Propionibacteriales</taxon>
        <taxon>Nocardioidaceae</taxon>
        <taxon>Nocardioides</taxon>
    </lineage>
</organism>
<dbReference type="PROSITE" id="PS51078">
    <property type="entry name" value="ICLR_ED"/>
    <property type="match status" value="1"/>
</dbReference>
<evidence type="ECO:0000256" key="1">
    <source>
        <dbReference type="ARBA" id="ARBA00023015"/>
    </source>
</evidence>
<keyword evidence="5" id="KW-1185">Reference proteome</keyword>
<dbReference type="SMART" id="SM00346">
    <property type="entry name" value="HTH_ICLR"/>
    <property type="match status" value="1"/>
</dbReference>
<dbReference type="GO" id="GO:0003677">
    <property type="term" value="F:DNA binding"/>
    <property type="evidence" value="ECO:0007669"/>
    <property type="project" value="UniProtKB-KW"/>
</dbReference>
<accession>A0A6I3J7E2</accession>
<dbReference type="InterPro" id="IPR036388">
    <property type="entry name" value="WH-like_DNA-bd_sf"/>
</dbReference>
<name>A0A6I3J7E2_9ACTN</name>
<dbReference type="Gene3D" id="1.10.10.10">
    <property type="entry name" value="Winged helix-like DNA-binding domain superfamily/Winged helix DNA-binding domain"/>
    <property type="match status" value="1"/>
</dbReference>
<protein>
    <submittedName>
        <fullName evidence="4">Helix-turn-helix domain-containing protein</fullName>
    </submittedName>
</protein>
<dbReference type="GO" id="GO:0045893">
    <property type="term" value="P:positive regulation of DNA-templated transcription"/>
    <property type="evidence" value="ECO:0007669"/>
    <property type="project" value="InterPro"/>
</dbReference>
<dbReference type="PANTHER" id="PTHR30136:SF34">
    <property type="entry name" value="TRANSCRIPTIONAL REGULATOR"/>
    <property type="match status" value="1"/>
</dbReference>
<dbReference type="GO" id="GO:0045892">
    <property type="term" value="P:negative regulation of DNA-templated transcription"/>
    <property type="evidence" value="ECO:0007669"/>
    <property type="project" value="TreeGrafter"/>
</dbReference>
<dbReference type="Gene3D" id="3.30.450.40">
    <property type="match status" value="1"/>
</dbReference>
<dbReference type="Pfam" id="PF01614">
    <property type="entry name" value="IclR_C"/>
    <property type="match status" value="1"/>
</dbReference>
<evidence type="ECO:0000256" key="2">
    <source>
        <dbReference type="ARBA" id="ARBA00023125"/>
    </source>
</evidence>
<evidence type="ECO:0000313" key="5">
    <source>
        <dbReference type="Proteomes" id="UP000433406"/>
    </source>
</evidence>
<dbReference type="InterPro" id="IPR005471">
    <property type="entry name" value="Tscrpt_reg_IclR_N"/>
</dbReference>
<comment type="caution">
    <text evidence="4">The sequence shown here is derived from an EMBL/GenBank/DDBJ whole genome shotgun (WGS) entry which is preliminary data.</text>
</comment>
<reference evidence="4 5" key="1">
    <citation type="submission" date="2019-10" db="EMBL/GenBank/DDBJ databases">
        <title>Nocardioides novel species isolated from the excrement of Marmot.</title>
        <authorList>
            <person name="Zhang G."/>
        </authorList>
    </citation>
    <scope>NUCLEOTIDE SEQUENCE [LARGE SCALE GENOMIC DNA]</scope>
    <source>
        <strain evidence="5">zg-579</strain>
    </source>
</reference>
<dbReference type="InterPro" id="IPR014757">
    <property type="entry name" value="Tscrpt_reg_IclR_C"/>
</dbReference>
<dbReference type="PROSITE" id="PS51077">
    <property type="entry name" value="HTH_ICLR"/>
    <property type="match status" value="1"/>
</dbReference>
<dbReference type="Proteomes" id="UP000433406">
    <property type="component" value="Unassembled WGS sequence"/>
</dbReference>
<keyword evidence="1" id="KW-0805">Transcription regulation</keyword>
<dbReference type="AlphaFoldDB" id="A0A6I3J7E2"/>
<dbReference type="InterPro" id="IPR036390">
    <property type="entry name" value="WH_DNA-bd_sf"/>
</dbReference>
<dbReference type="InterPro" id="IPR050707">
    <property type="entry name" value="HTH_MetabolicPath_Reg"/>
</dbReference>
<evidence type="ECO:0000313" key="4">
    <source>
        <dbReference type="EMBL" id="MTB93899.1"/>
    </source>
</evidence>
<dbReference type="GO" id="GO:0046278">
    <property type="term" value="P:3,4-dihydroxybenzoate metabolic process"/>
    <property type="evidence" value="ECO:0007669"/>
    <property type="project" value="InterPro"/>
</dbReference>
<dbReference type="Pfam" id="PF09339">
    <property type="entry name" value="HTH_IclR"/>
    <property type="match status" value="1"/>
</dbReference>
<dbReference type="SUPFAM" id="SSF55781">
    <property type="entry name" value="GAF domain-like"/>
    <property type="match status" value="1"/>
</dbReference>
<dbReference type="GO" id="GO:0003700">
    <property type="term" value="F:DNA-binding transcription factor activity"/>
    <property type="evidence" value="ECO:0007669"/>
    <property type="project" value="TreeGrafter"/>
</dbReference>
<dbReference type="PANTHER" id="PTHR30136">
    <property type="entry name" value="HELIX-TURN-HELIX TRANSCRIPTIONAL REGULATOR, ICLR FAMILY"/>
    <property type="match status" value="1"/>
</dbReference>